<gene>
    <name evidence="2" type="ORF">OSCT_2080</name>
</gene>
<dbReference type="STRING" id="765420.OSCT_2080"/>
<dbReference type="OrthoDB" id="134565at2"/>
<dbReference type="HOGENOM" id="CLU_352969_0_0_0"/>
<dbReference type="SUPFAM" id="SSF48431">
    <property type="entry name" value="Lipovitellin-phosvitin complex, superhelical domain"/>
    <property type="match status" value="1"/>
</dbReference>
<evidence type="ECO:0000313" key="2">
    <source>
        <dbReference type="EMBL" id="EFO80089.1"/>
    </source>
</evidence>
<keyword evidence="2" id="KW-0456">Lyase</keyword>
<organism evidence="2 3">
    <name type="scientific">Oscillochloris trichoides DG-6</name>
    <dbReference type="NCBI Taxonomy" id="765420"/>
    <lineage>
        <taxon>Bacteria</taxon>
        <taxon>Bacillati</taxon>
        <taxon>Chloroflexota</taxon>
        <taxon>Chloroflexia</taxon>
        <taxon>Chloroflexales</taxon>
        <taxon>Chloroflexineae</taxon>
        <taxon>Oscillochloridaceae</taxon>
        <taxon>Oscillochloris</taxon>
    </lineage>
</organism>
<reference evidence="2 3" key="1">
    <citation type="journal article" date="2011" name="J. Bacteriol.">
        <title>Draft genome sequence of the anoxygenic filamentous phototrophic bacterium Oscillochloris trichoides subsp. DG-6.</title>
        <authorList>
            <person name="Kuznetsov B.B."/>
            <person name="Ivanovsky R.N."/>
            <person name="Keppen O.I."/>
            <person name="Sukhacheva M.V."/>
            <person name="Bumazhkin B.K."/>
            <person name="Patutina E.O."/>
            <person name="Beletsky A.V."/>
            <person name="Mardanov A.V."/>
            <person name="Baslerov R.V."/>
            <person name="Panteleeva A.N."/>
            <person name="Kolganova T.V."/>
            <person name="Ravin N.V."/>
            <person name="Skryabin K.G."/>
        </authorList>
    </citation>
    <scope>NUCLEOTIDE SEQUENCE [LARGE SCALE GENOMIC DNA]</scope>
    <source>
        <strain evidence="2 3">DG-6</strain>
    </source>
</reference>
<dbReference type="InterPro" id="IPR011030">
    <property type="entry name" value="Lipovitellin_superhlx_dom"/>
</dbReference>
<dbReference type="eggNOG" id="COG1413">
    <property type="taxonomic scope" value="Bacteria"/>
</dbReference>
<dbReference type="InterPro" id="IPR027417">
    <property type="entry name" value="P-loop_NTPase"/>
</dbReference>
<name>E1IFH9_9CHLR</name>
<dbReference type="GO" id="GO:0016829">
    <property type="term" value="F:lyase activity"/>
    <property type="evidence" value="ECO:0007669"/>
    <property type="project" value="UniProtKB-KW"/>
</dbReference>
<dbReference type="SUPFAM" id="SSF52540">
    <property type="entry name" value="P-loop containing nucleoside triphosphate hydrolases"/>
    <property type="match status" value="1"/>
</dbReference>
<protein>
    <submittedName>
        <fullName evidence="2">HEAT repeat-containing PBS lyase</fullName>
    </submittedName>
</protein>
<evidence type="ECO:0000259" key="1">
    <source>
        <dbReference type="PROSITE" id="PS50837"/>
    </source>
</evidence>
<sequence length="796" mass="86930">MPIDLALRHCQALRADPAFARWDTSDYIPLQALPVARGVAWATVLNQIDAAPPSQEVVDTLKSTLHRPQAPLIAVLGPAFIGQTSAMRRLAWQLAAPPPQWLPILVDLSRYAAQTSGPRRLVATIAEAAGTYVPELTEVVADLLVRATPTPLRLVIILDGLEAVQLELRADLIRELRQLVSDRRLATQRYILSCRPEAMPSALEEVAQRLLLQYLSGREVLAYVRQRRGSLAQANTRFAQILEAHLLDLAALPPLLADMLRRLEGRYAEGLSRNQLLQDGLESQIAALPAHLKRGDAARQSLIALAWEMSWQPDEALDLQRVFALLNRVRGERNYSLEELYDQLCSVGILHDVDRRHSGFQRPGQRAYCAALALMQHADPMADLEDVLPQCGAAERHERWAAVLVHVVGMAAQPADLLYPIRRSALQSNNGLYMLLLAHTLQALPRGRFEALAPTTRGALLDACAAWADPAREPSAMRRAQIAAALGCLPDPTSVRALLRLATERMRPAVGQRLDYEYTSVRLEAALGLRNLMLFRPPTHPAGAEIWANQDARMLAVLRAWVAAGAGDQASLRQQSGDVTLPIEVRMLALIALADLATTTHDLFFLLRMIVAVSPLANPGDHAALARTAADALILADAPRVATLLAALLRRDPRLATEAVGQLIYLAGRVRLRDPRSVAWLVQQLITQPDPVIKAKALRSLAWIVADTPGDPALGPALLAAAMAIGRGLRSNLNLPAPLAALSLHHLPADDAGWLYLRRTALEALRWLAQGADLSALAAEAPSWPLDLRRALGDKS</sequence>
<dbReference type="PROSITE" id="PS50837">
    <property type="entry name" value="NACHT"/>
    <property type="match status" value="1"/>
</dbReference>
<comment type="caution">
    <text evidence="2">The sequence shown here is derived from an EMBL/GenBank/DDBJ whole genome shotgun (WGS) entry which is preliminary data.</text>
</comment>
<dbReference type="EMBL" id="ADVR01000091">
    <property type="protein sequence ID" value="EFO80089.1"/>
    <property type="molecule type" value="Genomic_DNA"/>
</dbReference>
<evidence type="ECO:0000313" key="3">
    <source>
        <dbReference type="Proteomes" id="UP000054010"/>
    </source>
</evidence>
<dbReference type="SUPFAM" id="SSF48371">
    <property type="entry name" value="ARM repeat"/>
    <property type="match status" value="1"/>
</dbReference>
<dbReference type="Proteomes" id="UP000054010">
    <property type="component" value="Unassembled WGS sequence"/>
</dbReference>
<dbReference type="AlphaFoldDB" id="E1IFH9"/>
<proteinExistence type="predicted"/>
<dbReference type="Gene3D" id="3.40.50.300">
    <property type="entry name" value="P-loop containing nucleotide triphosphate hydrolases"/>
    <property type="match status" value="1"/>
</dbReference>
<keyword evidence="3" id="KW-1185">Reference proteome</keyword>
<dbReference type="InterPro" id="IPR007111">
    <property type="entry name" value="NACHT_NTPase"/>
</dbReference>
<dbReference type="InterPro" id="IPR016024">
    <property type="entry name" value="ARM-type_fold"/>
</dbReference>
<feature type="domain" description="NACHT" evidence="1">
    <location>
        <begin position="71"/>
        <end position="198"/>
    </location>
</feature>
<accession>E1IFH9</accession>